<dbReference type="EMBL" id="VMNF01000011">
    <property type="protein sequence ID" value="TXC00412.1"/>
    <property type="molecule type" value="Genomic_DNA"/>
</dbReference>
<dbReference type="AlphaFoldDB" id="A0A5C6SP00"/>
<sequence length="84" mass="9342">MQPLVDYHDNTCPKCNAAIEGGGKTCGSCGAARRRSKSLVWDGGHMTRHWHVDKEAVFDKTSQDKDTKTDKHLGSSWLRNDGQL</sequence>
<proteinExistence type="predicted"/>
<accession>A0A5C6SP00</accession>
<evidence type="ECO:0000313" key="3">
    <source>
        <dbReference type="Proteomes" id="UP000321331"/>
    </source>
</evidence>
<comment type="caution">
    <text evidence="2">The sequence shown here is derived from an EMBL/GenBank/DDBJ whole genome shotgun (WGS) entry which is preliminary data.</text>
</comment>
<protein>
    <submittedName>
        <fullName evidence="2">Uncharacterized protein</fullName>
    </submittedName>
</protein>
<reference evidence="2 3" key="1">
    <citation type="submission" date="2019-07" db="EMBL/GenBank/DDBJ databases">
        <title>The First High-Quality Draft Genome Sequence of the Causal Agent of the Current Panama Disease Epidemic.</title>
        <authorList>
            <person name="Warmington R.J."/>
            <person name="Kay W."/>
            <person name="Jeffries A."/>
            <person name="Bebber D."/>
            <person name="Moore K."/>
            <person name="Studholme D.J."/>
        </authorList>
    </citation>
    <scope>NUCLEOTIDE SEQUENCE [LARGE SCALE GENOMIC DNA]</scope>
    <source>
        <strain evidence="2 3">TR4</strain>
    </source>
</reference>
<evidence type="ECO:0000256" key="1">
    <source>
        <dbReference type="SAM" id="MobiDB-lite"/>
    </source>
</evidence>
<evidence type="ECO:0000313" key="2">
    <source>
        <dbReference type="EMBL" id="TXC00412.1"/>
    </source>
</evidence>
<feature type="region of interest" description="Disordered" evidence="1">
    <location>
        <begin position="58"/>
        <end position="84"/>
    </location>
</feature>
<organism evidence="2 3">
    <name type="scientific">Fusarium oxysporum f. sp. cubense</name>
    <dbReference type="NCBI Taxonomy" id="61366"/>
    <lineage>
        <taxon>Eukaryota</taxon>
        <taxon>Fungi</taxon>
        <taxon>Dikarya</taxon>
        <taxon>Ascomycota</taxon>
        <taxon>Pezizomycotina</taxon>
        <taxon>Sordariomycetes</taxon>
        <taxon>Hypocreomycetidae</taxon>
        <taxon>Hypocreales</taxon>
        <taxon>Nectriaceae</taxon>
        <taxon>Fusarium</taxon>
        <taxon>Fusarium oxysporum species complex</taxon>
    </lineage>
</organism>
<dbReference type="Proteomes" id="UP000321331">
    <property type="component" value="Unassembled WGS sequence"/>
</dbReference>
<name>A0A5C6SP00_FUSOC</name>
<gene>
    <name evidence="2" type="ORF">FocTR4_00013956</name>
</gene>
<feature type="compositionally biased region" description="Basic and acidic residues" evidence="1">
    <location>
        <begin position="58"/>
        <end position="73"/>
    </location>
</feature>